<dbReference type="PIRSF" id="PIRSF004810">
    <property type="entry name" value="ChrA"/>
    <property type="match status" value="1"/>
</dbReference>
<protein>
    <submittedName>
        <fullName evidence="8">Chromate efflux transporter</fullName>
    </submittedName>
</protein>
<name>A0ABV1RN71_9ALTE</name>
<comment type="caution">
    <text evidence="8">The sequence shown here is derived from an EMBL/GenBank/DDBJ whole genome shotgun (WGS) entry which is preliminary data.</text>
</comment>
<keyword evidence="5 7" id="KW-1133">Transmembrane helix</keyword>
<evidence type="ECO:0000256" key="3">
    <source>
        <dbReference type="ARBA" id="ARBA00022475"/>
    </source>
</evidence>
<feature type="transmembrane region" description="Helical" evidence="7">
    <location>
        <begin position="77"/>
        <end position="100"/>
    </location>
</feature>
<gene>
    <name evidence="8" type="primary">chrA</name>
    <name evidence="8" type="ORF">ABS311_20900</name>
</gene>
<evidence type="ECO:0000256" key="7">
    <source>
        <dbReference type="SAM" id="Phobius"/>
    </source>
</evidence>
<organism evidence="8 9">
    <name type="scientific">Catenovulum sediminis</name>
    <dbReference type="NCBI Taxonomy" id="1740262"/>
    <lineage>
        <taxon>Bacteria</taxon>
        <taxon>Pseudomonadati</taxon>
        <taxon>Pseudomonadota</taxon>
        <taxon>Gammaproteobacteria</taxon>
        <taxon>Alteromonadales</taxon>
        <taxon>Alteromonadaceae</taxon>
        <taxon>Catenovulum</taxon>
    </lineage>
</organism>
<evidence type="ECO:0000313" key="8">
    <source>
        <dbReference type="EMBL" id="MER2494340.1"/>
    </source>
</evidence>
<proteinExistence type="inferred from homology"/>
<feature type="transmembrane region" description="Helical" evidence="7">
    <location>
        <begin position="226"/>
        <end position="245"/>
    </location>
</feature>
<dbReference type="EMBL" id="JBELOE010000287">
    <property type="protein sequence ID" value="MER2494340.1"/>
    <property type="molecule type" value="Genomic_DNA"/>
</dbReference>
<dbReference type="PANTHER" id="PTHR33567">
    <property type="entry name" value="CHROMATE ION TRANSPORTER (EUROFUNG)"/>
    <property type="match status" value="1"/>
</dbReference>
<evidence type="ECO:0000313" key="9">
    <source>
        <dbReference type="Proteomes" id="UP001467690"/>
    </source>
</evidence>
<feature type="transmembrane region" description="Helical" evidence="7">
    <location>
        <begin position="155"/>
        <end position="172"/>
    </location>
</feature>
<feature type="transmembrane region" description="Helical" evidence="7">
    <location>
        <begin position="257"/>
        <end position="280"/>
    </location>
</feature>
<sequence length="394" mass="42720">MILISIFATFFKLGCIAFGGPAAHIALFRKTFVDEKQWLTDNEFSQIMAVAQFMPGPASSQIGISLGLHKAGQIGGFVAWLGFTLPTAIVLIAIAQGMLLVDTNNIEPVINGLKLATAAIVLHAVSSMFKSFCRDTLTIAICLTTALLMVLLDSIWLQFILLLVAAACAAIFRKSKQNTHAQQSVSLPISRLAFRTSLLLFASLMIILPVASYYFSQPLLDLFARFFRVGATVFGGGHVVLPMLQQEMVTTGWVTENAFLAGYGITQAMPGPIFTFAAFLGAVNQLAIPSAIAAMIALIAIFSPSFLLINICFFYWRKLSENAAIRASLIGINAAVVGLLLAAFYQPIFISSVDSVLQLIAFTLLTALVFWQKVPVWLIVILAGGCGYFWQFLQ</sequence>
<reference evidence="8 9" key="1">
    <citation type="submission" date="2024-06" db="EMBL/GenBank/DDBJ databases">
        <authorList>
            <person name="Chen R.Y."/>
        </authorList>
    </citation>
    <scope>NUCLEOTIDE SEQUENCE [LARGE SCALE GENOMIC DNA]</scope>
    <source>
        <strain evidence="8 9">D2</strain>
    </source>
</reference>
<feature type="transmembrane region" description="Helical" evidence="7">
    <location>
        <begin position="355"/>
        <end position="371"/>
    </location>
</feature>
<keyword evidence="9" id="KW-1185">Reference proteome</keyword>
<dbReference type="InterPro" id="IPR014047">
    <property type="entry name" value="Chr_Tranpt_l_chain"/>
</dbReference>
<evidence type="ECO:0000256" key="4">
    <source>
        <dbReference type="ARBA" id="ARBA00022692"/>
    </source>
</evidence>
<feature type="transmembrane region" description="Helical" evidence="7">
    <location>
        <begin position="328"/>
        <end position="349"/>
    </location>
</feature>
<keyword evidence="6 7" id="KW-0472">Membrane</keyword>
<evidence type="ECO:0000256" key="1">
    <source>
        <dbReference type="ARBA" id="ARBA00004651"/>
    </source>
</evidence>
<dbReference type="NCBIfam" id="TIGR00937">
    <property type="entry name" value="2A51"/>
    <property type="match status" value="1"/>
</dbReference>
<dbReference type="Proteomes" id="UP001467690">
    <property type="component" value="Unassembled WGS sequence"/>
</dbReference>
<feature type="transmembrane region" description="Helical" evidence="7">
    <location>
        <begin position="6"/>
        <end position="28"/>
    </location>
</feature>
<evidence type="ECO:0000256" key="2">
    <source>
        <dbReference type="ARBA" id="ARBA00005262"/>
    </source>
</evidence>
<comment type="subcellular location">
    <subcellularLocation>
        <location evidence="1">Cell membrane</location>
        <topology evidence="1">Multi-pass membrane protein</topology>
    </subcellularLocation>
</comment>
<accession>A0ABV1RN71</accession>
<dbReference type="PANTHER" id="PTHR33567:SF3">
    <property type="entry name" value="CHROMATE ION TRANSPORTER (EUROFUNG)"/>
    <property type="match status" value="1"/>
</dbReference>
<feature type="transmembrane region" description="Helical" evidence="7">
    <location>
        <begin position="376"/>
        <end position="393"/>
    </location>
</feature>
<keyword evidence="3" id="KW-1003">Cell membrane</keyword>
<dbReference type="InterPro" id="IPR003370">
    <property type="entry name" value="Chromate_transpt"/>
</dbReference>
<evidence type="ECO:0000256" key="5">
    <source>
        <dbReference type="ARBA" id="ARBA00022989"/>
    </source>
</evidence>
<comment type="similarity">
    <text evidence="2">Belongs to the chromate ion transporter (CHR) (TC 2.A.51) family.</text>
</comment>
<dbReference type="Pfam" id="PF02417">
    <property type="entry name" value="Chromate_transp"/>
    <property type="match status" value="2"/>
</dbReference>
<keyword evidence="4 7" id="KW-0812">Transmembrane</keyword>
<feature type="transmembrane region" description="Helical" evidence="7">
    <location>
        <begin position="192"/>
        <end position="214"/>
    </location>
</feature>
<feature type="transmembrane region" description="Helical" evidence="7">
    <location>
        <begin position="292"/>
        <end position="316"/>
    </location>
</feature>
<evidence type="ECO:0000256" key="6">
    <source>
        <dbReference type="ARBA" id="ARBA00023136"/>
    </source>
</evidence>